<dbReference type="InterPro" id="IPR012340">
    <property type="entry name" value="NA-bd_OB-fold"/>
</dbReference>
<comment type="caution">
    <text evidence="3">The sequence shown here is derived from an EMBL/GenBank/DDBJ whole genome shotgun (WGS) entry which is preliminary data.</text>
</comment>
<dbReference type="Proteomes" id="UP000277633">
    <property type="component" value="Unassembled WGS sequence"/>
</dbReference>
<keyword evidence="1" id="KW-0472">Membrane</keyword>
<keyword evidence="1" id="KW-0812">Transmembrane</keyword>
<reference evidence="3 4" key="1">
    <citation type="submission" date="2018-06" db="EMBL/GenBank/DDBJ databases">
        <title>Extensive metabolic versatility and redundancy in microbially diverse, dynamic hydrothermal sediments.</title>
        <authorList>
            <person name="Dombrowski N."/>
            <person name="Teske A."/>
            <person name="Baker B.J."/>
        </authorList>
    </citation>
    <scope>NUCLEOTIDE SEQUENCE [LARGE SCALE GENOMIC DNA]</scope>
    <source>
        <strain evidence="3">B9_G13</strain>
    </source>
</reference>
<dbReference type="Gene3D" id="2.40.50.140">
    <property type="entry name" value="Nucleic acid-binding proteins"/>
    <property type="match status" value="1"/>
</dbReference>
<protein>
    <recommendedName>
        <fullName evidence="2">OB domain-containing protein</fullName>
    </recommendedName>
</protein>
<accession>A0A497JGE6</accession>
<dbReference type="InterPro" id="IPR004365">
    <property type="entry name" value="NA-bd_OB_tRNA"/>
</dbReference>
<name>A0A497JGE6_9ARCH</name>
<dbReference type="AlphaFoldDB" id="A0A497JGE6"/>
<gene>
    <name evidence="3" type="ORF">DRO07_01995</name>
</gene>
<proteinExistence type="predicted"/>
<sequence length="120" mass="13419">MLLREYWLNRISIFCAVLGVLLIGAYSMLESPKNISIAEISEQNIGEKVRVRGIVSFAKLKENVAIFGIESNAKIKCVIFNPGIDEKIILQKGNIVEVIGKVQRYKGSLEIVVEKVELLD</sequence>
<evidence type="ECO:0000313" key="4">
    <source>
        <dbReference type="Proteomes" id="UP000277633"/>
    </source>
</evidence>
<dbReference type="EMBL" id="QMWO01000063">
    <property type="protein sequence ID" value="RLG69591.1"/>
    <property type="molecule type" value="Genomic_DNA"/>
</dbReference>
<dbReference type="Pfam" id="PF01336">
    <property type="entry name" value="tRNA_anti-codon"/>
    <property type="match status" value="1"/>
</dbReference>
<evidence type="ECO:0000259" key="2">
    <source>
        <dbReference type="Pfam" id="PF01336"/>
    </source>
</evidence>
<dbReference type="SUPFAM" id="SSF50249">
    <property type="entry name" value="Nucleic acid-binding proteins"/>
    <property type="match status" value="1"/>
</dbReference>
<feature type="transmembrane region" description="Helical" evidence="1">
    <location>
        <begin position="7"/>
        <end position="29"/>
    </location>
</feature>
<organism evidence="3 4">
    <name type="scientific">Candidatus Iainarchaeum sp</name>
    <dbReference type="NCBI Taxonomy" id="3101447"/>
    <lineage>
        <taxon>Archaea</taxon>
        <taxon>Candidatus Iainarchaeota</taxon>
        <taxon>Candidatus Iainarchaeia</taxon>
        <taxon>Candidatus Iainarchaeales</taxon>
        <taxon>Candidatus Iainarchaeaceae</taxon>
        <taxon>Candidatus Iainarchaeum</taxon>
    </lineage>
</organism>
<feature type="domain" description="OB" evidence="2">
    <location>
        <begin position="49"/>
        <end position="119"/>
    </location>
</feature>
<evidence type="ECO:0000256" key="1">
    <source>
        <dbReference type="SAM" id="Phobius"/>
    </source>
</evidence>
<dbReference type="GO" id="GO:0003676">
    <property type="term" value="F:nucleic acid binding"/>
    <property type="evidence" value="ECO:0007669"/>
    <property type="project" value="InterPro"/>
</dbReference>
<evidence type="ECO:0000313" key="3">
    <source>
        <dbReference type="EMBL" id="RLG69591.1"/>
    </source>
</evidence>
<dbReference type="CDD" id="cd03524">
    <property type="entry name" value="RPA2_OBF_family"/>
    <property type="match status" value="1"/>
</dbReference>
<keyword evidence="1" id="KW-1133">Transmembrane helix</keyword>